<proteinExistence type="predicted"/>
<sequence>MSVNSAFPCPSPVLPTSLLSHPPPPSQRRRQKRFAADSPGSIKGLALPSVVAPIALSLERKQRHMTAVFGWDNESVLLDAMVVEATLICESHRKRRASTCSNDDGIGSNTKYGDTVDRAPLFHAAKVYLAMVQIMPIHEILASTPIEKMTLQIFQTYHQGATFLQWCGAKTTTWSTQ</sequence>
<evidence type="ECO:0000313" key="2">
    <source>
        <dbReference type="EnsemblPlants" id="Zm00001eb325490_P001"/>
    </source>
</evidence>
<dbReference type="EnsemblPlants" id="Zm00001eb325490_T001">
    <property type="protein sequence ID" value="Zm00001eb325490_P001"/>
    <property type="gene ID" value="Zm00001eb325490"/>
</dbReference>
<evidence type="ECO:0000313" key="3">
    <source>
        <dbReference type="Proteomes" id="UP000007305"/>
    </source>
</evidence>
<reference evidence="3" key="1">
    <citation type="submission" date="2015-12" db="EMBL/GenBank/DDBJ databases">
        <title>Update maize B73 reference genome by single molecule sequencing technologies.</title>
        <authorList>
            <consortium name="Maize Genome Sequencing Project"/>
            <person name="Ware D."/>
        </authorList>
    </citation>
    <scope>NUCLEOTIDE SEQUENCE [LARGE SCALE GENOMIC DNA]</scope>
    <source>
        <strain evidence="3">cv. B73</strain>
    </source>
</reference>
<evidence type="ECO:0000256" key="1">
    <source>
        <dbReference type="SAM" id="MobiDB-lite"/>
    </source>
</evidence>
<organism evidence="2 3">
    <name type="scientific">Zea mays</name>
    <name type="common">Maize</name>
    <dbReference type="NCBI Taxonomy" id="4577"/>
    <lineage>
        <taxon>Eukaryota</taxon>
        <taxon>Viridiplantae</taxon>
        <taxon>Streptophyta</taxon>
        <taxon>Embryophyta</taxon>
        <taxon>Tracheophyta</taxon>
        <taxon>Spermatophyta</taxon>
        <taxon>Magnoliopsida</taxon>
        <taxon>Liliopsida</taxon>
        <taxon>Poales</taxon>
        <taxon>Poaceae</taxon>
        <taxon>PACMAD clade</taxon>
        <taxon>Panicoideae</taxon>
        <taxon>Andropogonodae</taxon>
        <taxon>Andropogoneae</taxon>
        <taxon>Tripsacinae</taxon>
        <taxon>Zea</taxon>
    </lineage>
</organism>
<dbReference type="Proteomes" id="UP000007305">
    <property type="component" value="Chromosome 7"/>
</dbReference>
<feature type="region of interest" description="Disordered" evidence="1">
    <location>
        <begin position="14"/>
        <end position="35"/>
    </location>
</feature>
<reference evidence="2" key="2">
    <citation type="submission" date="2019-07" db="EMBL/GenBank/DDBJ databases">
        <authorList>
            <person name="Seetharam A."/>
            <person name="Woodhouse M."/>
            <person name="Cannon E."/>
        </authorList>
    </citation>
    <scope>NUCLEOTIDE SEQUENCE [LARGE SCALE GENOMIC DNA]</scope>
    <source>
        <strain evidence="2">cv. B73</strain>
    </source>
</reference>
<dbReference type="AlphaFoldDB" id="A0A804QE65"/>
<dbReference type="InParanoid" id="A0A804QE65"/>
<keyword evidence="3" id="KW-1185">Reference proteome</keyword>
<accession>A0A804QE65</accession>
<dbReference type="Gramene" id="Zm00001eb325490_T001">
    <property type="protein sequence ID" value="Zm00001eb325490_P001"/>
    <property type="gene ID" value="Zm00001eb325490"/>
</dbReference>
<reference evidence="2" key="3">
    <citation type="submission" date="2021-05" db="UniProtKB">
        <authorList>
            <consortium name="EnsemblPlants"/>
        </authorList>
    </citation>
    <scope>IDENTIFICATION</scope>
    <source>
        <strain evidence="2">cv. B73</strain>
    </source>
</reference>
<protein>
    <submittedName>
        <fullName evidence="2">Uncharacterized protein</fullName>
    </submittedName>
</protein>
<name>A0A804QE65_MAIZE</name>